<protein>
    <recommendedName>
        <fullName evidence="1">Aldehyde oxidase/xanthine dehydrogenase first molybdopterin binding domain-containing protein</fullName>
    </recommendedName>
</protein>
<name>A0AAD8IGE7_9APIA</name>
<sequence length="108" mass="11938">MSKVVCKTKRIGGGFGGKETMSAFFADVAAVPSYLFNRPVKLTLDRDVDMMTTGHQHSFLGNYKVYVDGTNSNKVALLIKHVYKNAFFLSMILSMAKPLTNDGNIVRT</sequence>
<evidence type="ECO:0000313" key="3">
    <source>
        <dbReference type="Proteomes" id="UP001237642"/>
    </source>
</evidence>
<organism evidence="2 3">
    <name type="scientific">Heracleum sosnowskyi</name>
    <dbReference type="NCBI Taxonomy" id="360622"/>
    <lineage>
        <taxon>Eukaryota</taxon>
        <taxon>Viridiplantae</taxon>
        <taxon>Streptophyta</taxon>
        <taxon>Embryophyta</taxon>
        <taxon>Tracheophyta</taxon>
        <taxon>Spermatophyta</taxon>
        <taxon>Magnoliopsida</taxon>
        <taxon>eudicotyledons</taxon>
        <taxon>Gunneridae</taxon>
        <taxon>Pentapetalae</taxon>
        <taxon>asterids</taxon>
        <taxon>campanulids</taxon>
        <taxon>Apiales</taxon>
        <taxon>Apiaceae</taxon>
        <taxon>Apioideae</taxon>
        <taxon>apioid superclade</taxon>
        <taxon>Tordylieae</taxon>
        <taxon>Tordyliinae</taxon>
        <taxon>Heracleum</taxon>
    </lineage>
</organism>
<dbReference type="InterPro" id="IPR008274">
    <property type="entry name" value="AldOxase/xan_DH_MoCoBD1"/>
</dbReference>
<comment type="caution">
    <text evidence="2">The sequence shown here is derived from an EMBL/GenBank/DDBJ whole genome shotgun (WGS) entry which is preliminary data.</text>
</comment>
<dbReference type="SUPFAM" id="SSF56003">
    <property type="entry name" value="Molybdenum cofactor-binding domain"/>
    <property type="match status" value="1"/>
</dbReference>
<dbReference type="AlphaFoldDB" id="A0AAD8IGE7"/>
<reference evidence="2" key="2">
    <citation type="submission" date="2023-05" db="EMBL/GenBank/DDBJ databases">
        <authorList>
            <person name="Schelkunov M.I."/>
        </authorList>
    </citation>
    <scope>NUCLEOTIDE SEQUENCE</scope>
    <source>
        <strain evidence="2">Hsosn_3</strain>
        <tissue evidence="2">Leaf</tissue>
    </source>
</reference>
<proteinExistence type="predicted"/>
<reference evidence="2" key="1">
    <citation type="submission" date="2023-02" db="EMBL/GenBank/DDBJ databases">
        <title>Genome of toxic invasive species Heracleum sosnowskyi carries increased number of genes despite the absence of recent whole-genome duplications.</title>
        <authorList>
            <person name="Schelkunov M."/>
            <person name="Shtratnikova V."/>
            <person name="Makarenko M."/>
            <person name="Klepikova A."/>
            <person name="Omelchenko D."/>
            <person name="Novikova G."/>
            <person name="Obukhova E."/>
            <person name="Bogdanov V."/>
            <person name="Penin A."/>
            <person name="Logacheva M."/>
        </authorList>
    </citation>
    <scope>NUCLEOTIDE SEQUENCE</scope>
    <source>
        <strain evidence="2">Hsosn_3</strain>
        <tissue evidence="2">Leaf</tissue>
    </source>
</reference>
<keyword evidence="3" id="KW-1185">Reference proteome</keyword>
<dbReference type="InterPro" id="IPR037165">
    <property type="entry name" value="AldOxase/xan_DH_Mopterin-bd_sf"/>
</dbReference>
<dbReference type="PANTHER" id="PTHR45444">
    <property type="entry name" value="XANTHINE DEHYDROGENASE"/>
    <property type="match status" value="1"/>
</dbReference>
<dbReference type="PANTHER" id="PTHR45444:SF3">
    <property type="entry name" value="XANTHINE DEHYDROGENASE"/>
    <property type="match status" value="1"/>
</dbReference>
<dbReference type="InterPro" id="IPR016208">
    <property type="entry name" value="Ald_Oxase/xanthine_DH-like"/>
</dbReference>
<dbReference type="Proteomes" id="UP001237642">
    <property type="component" value="Unassembled WGS sequence"/>
</dbReference>
<gene>
    <name evidence="2" type="ORF">POM88_022211</name>
</gene>
<accession>A0AAD8IGE7</accession>
<evidence type="ECO:0000259" key="1">
    <source>
        <dbReference type="Pfam" id="PF02738"/>
    </source>
</evidence>
<dbReference type="Pfam" id="PF02738">
    <property type="entry name" value="MoCoBD_1"/>
    <property type="match status" value="1"/>
</dbReference>
<evidence type="ECO:0000313" key="2">
    <source>
        <dbReference type="EMBL" id="KAK1384476.1"/>
    </source>
</evidence>
<dbReference type="GO" id="GO:0016491">
    <property type="term" value="F:oxidoreductase activity"/>
    <property type="evidence" value="ECO:0007669"/>
    <property type="project" value="InterPro"/>
</dbReference>
<feature type="domain" description="Aldehyde oxidase/xanthine dehydrogenase first molybdopterin binding" evidence="1">
    <location>
        <begin position="2"/>
        <end position="68"/>
    </location>
</feature>
<dbReference type="EMBL" id="JAUIZM010000005">
    <property type="protein sequence ID" value="KAK1384476.1"/>
    <property type="molecule type" value="Genomic_DNA"/>
</dbReference>
<dbReference type="GO" id="GO:0005506">
    <property type="term" value="F:iron ion binding"/>
    <property type="evidence" value="ECO:0007669"/>
    <property type="project" value="InterPro"/>
</dbReference>
<dbReference type="Gene3D" id="3.30.365.10">
    <property type="entry name" value="Aldehyde oxidase/xanthine dehydrogenase, molybdopterin binding domain"/>
    <property type="match status" value="2"/>
</dbReference>